<dbReference type="RefSeq" id="WP_184199126.1">
    <property type="nucleotide sequence ID" value="NZ_JACIIV010000013.1"/>
</dbReference>
<keyword evidence="4" id="KW-1185">Reference proteome</keyword>
<comment type="caution">
    <text evidence="3">The sequence shown here is derived from an EMBL/GenBank/DDBJ whole genome shotgun (WGS) entry which is preliminary data.</text>
</comment>
<feature type="chain" id="PRO_5032740675" evidence="1">
    <location>
        <begin position="19"/>
        <end position="204"/>
    </location>
</feature>
<evidence type="ECO:0000313" key="3">
    <source>
        <dbReference type="EMBL" id="MBB6227843.1"/>
    </source>
</evidence>
<evidence type="ECO:0000313" key="4">
    <source>
        <dbReference type="Proteomes" id="UP000538147"/>
    </source>
</evidence>
<dbReference type="SUPFAM" id="SSF101874">
    <property type="entry name" value="YceI-like"/>
    <property type="match status" value="1"/>
</dbReference>
<dbReference type="InterPro" id="IPR036761">
    <property type="entry name" value="TTHA0802/YceI-like_sf"/>
</dbReference>
<feature type="signal peptide" evidence="1">
    <location>
        <begin position="1"/>
        <end position="18"/>
    </location>
</feature>
<reference evidence="3 4" key="1">
    <citation type="submission" date="2020-08" db="EMBL/GenBank/DDBJ databases">
        <title>Genomic Encyclopedia of Type Strains, Phase IV (KMG-IV): sequencing the most valuable type-strain genomes for metagenomic binning, comparative biology and taxonomic classification.</title>
        <authorList>
            <person name="Goeker M."/>
        </authorList>
    </citation>
    <scope>NUCLEOTIDE SEQUENCE [LARGE SCALE GENOMIC DNA]</scope>
    <source>
        <strain evidence="3 4">DSM 102189</strain>
    </source>
</reference>
<sequence>MRVMMLAAALLMASPVLAQPAGFAIPSGAYEGDPAHTSVTFKIEHFGLSFYTARFAKVSSKVMLDAARPEASKLEVSIDARSVRTDFPFPEKTDFDKEIGTDPKFLDGNTHPTIGFVSTKVTKTGASTADITGNLTLRGVTKPVVLKAVLNGQVANHPMMKKPVFGISATTVVRRADFGLTAFEGVLGDNVTVLIEAEYGKTAG</sequence>
<dbReference type="AlphaFoldDB" id="A0A841LA55"/>
<dbReference type="PANTHER" id="PTHR34406:SF1">
    <property type="entry name" value="PROTEIN YCEI"/>
    <property type="match status" value="1"/>
</dbReference>
<dbReference type="Pfam" id="PF04264">
    <property type="entry name" value="YceI"/>
    <property type="match status" value="1"/>
</dbReference>
<accession>A0A841LA55</accession>
<dbReference type="Proteomes" id="UP000538147">
    <property type="component" value="Unassembled WGS sequence"/>
</dbReference>
<dbReference type="InterPro" id="IPR007372">
    <property type="entry name" value="Lipid/polyisoprenoid-bd_YceI"/>
</dbReference>
<dbReference type="PANTHER" id="PTHR34406">
    <property type="entry name" value="PROTEIN YCEI"/>
    <property type="match status" value="1"/>
</dbReference>
<proteinExistence type="predicted"/>
<dbReference type="EMBL" id="JACIIV010000013">
    <property type="protein sequence ID" value="MBB6227843.1"/>
    <property type="molecule type" value="Genomic_DNA"/>
</dbReference>
<feature type="domain" description="Lipid/polyisoprenoid-binding YceI-like" evidence="2">
    <location>
        <begin position="29"/>
        <end position="200"/>
    </location>
</feature>
<gene>
    <name evidence="3" type="ORF">FHS79_002024</name>
</gene>
<protein>
    <submittedName>
        <fullName evidence="3">Polyisoprenoid-binding protein YceI</fullName>
    </submittedName>
</protein>
<dbReference type="Gene3D" id="2.40.128.110">
    <property type="entry name" value="Lipid/polyisoprenoid-binding, YceI-like"/>
    <property type="match status" value="1"/>
</dbReference>
<evidence type="ECO:0000256" key="1">
    <source>
        <dbReference type="SAM" id="SignalP"/>
    </source>
</evidence>
<evidence type="ECO:0000259" key="2">
    <source>
        <dbReference type="SMART" id="SM00867"/>
    </source>
</evidence>
<keyword evidence="1" id="KW-0732">Signal</keyword>
<organism evidence="3 4">
    <name type="scientific">Polymorphobacter multimanifer</name>
    <dbReference type="NCBI Taxonomy" id="1070431"/>
    <lineage>
        <taxon>Bacteria</taxon>
        <taxon>Pseudomonadati</taxon>
        <taxon>Pseudomonadota</taxon>
        <taxon>Alphaproteobacteria</taxon>
        <taxon>Sphingomonadales</taxon>
        <taxon>Sphingosinicellaceae</taxon>
        <taxon>Polymorphobacter</taxon>
    </lineage>
</organism>
<name>A0A841LA55_9SPHN</name>
<dbReference type="SMART" id="SM00867">
    <property type="entry name" value="YceI"/>
    <property type="match status" value="1"/>
</dbReference>